<organism evidence="1">
    <name type="scientific">marine sediment metagenome</name>
    <dbReference type="NCBI Taxonomy" id="412755"/>
    <lineage>
        <taxon>unclassified sequences</taxon>
        <taxon>metagenomes</taxon>
        <taxon>ecological metagenomes</taxon>
    </lineage>
</organism>
<evidence type="ECO:0000313" key="1">
    <source>
        <dbReference type="EMBL" id="KKM83073.1"/>
    </source>
</evidence>
<name>A0A0F9KM99_9ZZZZ</name>
<accession>A0A0F9KM99</accession>
<protein>
    <submittedName>
        <fullName evidence="1">Uncharacterized protein</fullName>
    </submittedName>
</protein>
<gene>
    <name evidence="1" type="ORF">LCGC14_1313080</name>
</gene>
<sequence length="649" mass="74828">MVVLTESKYLPPNVIESAEALGIVLAQLAEPRFINVEKHTIMLVPEAFLNLHTSLPHKYTINKFKNILYKLDLKSADFAKITRGVLQDDGSFFMNPDPATLGPKLSKKSFYEGWLTIMQKDLGESDSNPGNLFVFGNHKNLRDIPNDRPWMQGADTSFEGTNDEIARIDAALIDKFGFPAFVSLLAGIMTFKEDSSRTLGYGIDFINHPREFQSKMLRNFVGRAFHDTKDKPIGNRFFNNLVSSSKYRQASYWGSIFTLGFKRERYIIPFSSEFLDKYFQVLSPKGPLDYLDARNMILNKIFSIYIGENKKTPELNKMNFYGRKEIFNFLFDLLSKTYENKVPRHSGEKTFLANRLIQYIMASTSAKKDFVHKLNILLRTHSTQSFAIGGVEFEVDYDTLIDMFTRNKLTLNSLYTFLFSRETIANRDHIYYNDFDLAWKSNRDSKGFDERFETAHDIIKSMIEKIPNDGSNVIKVKFYPRKRGGIDASTDSSASITSASVISTSLTQTEFEIDLSSPSKGIISMLTWMMLEPNMFAVVKWNSENFIYLDIFNMFDQSHIDSSTYTIKVPDNFVWGSRGIAFMLVDYKDYQAQFDAQFKYGDIMHFTIFHNYELDGRFNNIIDYISDKIFNHFIRLGKLEDGSTLIDLR</sequence>
<reference evidence="1" key="1">
    <citation type="journal article" date="2015" name="Nature">
        <title>Complex archaea that bridge the gap between prokaryotes and eukaryotes.</title>
        <authorList>
            <person name="Spang A."/>
            <person name="Saw J.H."/>
            <person name="Jorgensen S.L."/>
            <person name="Zaremba-Niedzwiedzka K."/>
            <person name="Martijn J."/>
            <person name="Lind A.E."/>
            <person name="van Eijk R."/>
            <person name="Schleper C."/>
            <person name="Guy L."/>
            <person name="Ettema T.J."/>
        </authorList>
    </citation>
    <scope>NUCLEOTIDE SEQUENCE</scope>
</reference>
<dbReference type="EMBL" id="LAZR01007768">
    <property type="protein sequence ID" value="KKM83073.1"/>
    <property type="molecule type" value="Genomic_DNA"/>
</dbReference>
<comment type="caution">
    <text evidence="1">The sequence shown here is derived from an EMBL/GenBank/DDBJ whole genome shotgun (WGS) entry which is preliminary data.</text>
</comment>
<dbReference type="AlphaFoldDB" id="A0A0F9KM99"/>
<proteinExistence type="predicted"/>